<dbReference type="OrthoDB" id="9807767at2"/>
<dbReference type="CDD" id="cd00555">
    <property type="entry name" value="Maf"/>
    <property type="match status" value="1"/>
</dbReference>
<comment type="catalytic activity">
    <reaction evidence="3">
        <text>dTTP + H2O = dTMP + diphosphate + H(+)</text>
        <dbReference type="Rhea" id="RHEA:28534"/>
        <dbReference type="ChEBI" id="CHEBI:15377"/>
        <dbReference type="ChEBI" id="CHEBI:15378"/>
        <dbReference type="ChEBI" id="CHEBI:33019"/>
        <dbReference type="ChEBI" id="CHEBI:37568"/>
        <dbReference type="ChEBI" id="CHEBI:63528"/>
        <dbReference type="EC" id="3.6.1.9"/>
    </reaction>
</comment>
<evidence type="ECO:0000256" key="1">
    <source>
        <dbReference type="ARBA" id="ARBA00001968"/>
    </source>
</evidence>
<feature type="site" description="Important for substrate specificity" evidence="3">
    <location>
        <position position="14"/>
    </location>
</feature>
<dbReference type="PIRSF" id="PIRSF006305">
    <property type="entry name" value="Maf"/>
    <property type="match status" value="1"/>
</dbReference>
<gene>
    <name evidence="4" type="ORF">SAMN04488692_11257</name>
</gene>
<comment type="caution">
    <text evidence="3">Lacks conserved residue(s) required for the propagation of feature annotation.</text>
</comment>
<reference evidence="4 5" key="1">
    <citation type="submission" date="2016-10" db="EMBL/GenBank/DDBJ databases">
        <authorList>
            <person name="de Groot N.N."/>
        </authorList>
    </citation>
    <scope>NUCLEOTIDE SEQUENCE [LARGE SCALE GENOMIC DNA]</scope>
    <source>
        <strain evidence="4 5">SLAS-1</strain>
    </source>
</reference>
<feature type="site" description="Important for substrate specificity" evidence="3">
    <location>
        <position position="160"/>
    </location>
</feature>
<dbReference type="EC" id="3.6.1.9" evidence="3"/>
<dbReference type="AlphaFoldDB" id="A0A1G9PA70"/>
<dbReference type="STRING" id="321763.SAMN04488692_11257"/>
<keyword evidence="3" id="KW-0546">Nucleotide metabolism</keyword>
<comment type="cofactor">
    <cofactor evidence="1 3">
        <name>a divalent metal cation</name>
        <dbReference type="ChEBI" id="CHEBI:60240"/>
    </cofactor>
</comment>
<dbReference type="Pfam" id="PF02545">
    <property type="entry name" value="Maf"/>
    <property type="match status" value="1"/>
</dbReference>
<dbReference type="PANTHER" id="PTHR43213">
    <property type="entry name" value="BIFUNCTIONAL DTTP/UTP PYROPHOSPHATASE/METHYLTRANSFERASE PROTEIN-RELATED"/>
    <property type="match status" value="1"/>
</dbReference>
<keyword evidence="2 3" id="KW-0378">Hydrolase</keyword>
<keyword evidence="3" id="KW-0963">Cytoplasm</keyword>
<dbReference type="PANTHER" id="PTHR43213:SF5">
    <property type="entry name" value="BIFUNCTIONAL DTTP_UTP PYROPHOSPHATASE_METHYLTRANSFERASE PROTEIN-RELATED"/>
    <property type="match status" value="1"/>
</dbReference>
<dbReference type="Proteomes" id="UP000199476">
    <property type="component" value="Unassembled WGS sequence"/>
</dbReference>
<proteinExistence type="inferred from homology"/>
<name>A0A1G9PA70_9FIRM</name>
<dbReference type="NCBIfam" id="TIGR00172">
    <property type="entry name" value="maf"/>
    <property type="match status" value="1"/>
</dbReference>
<evidence type="ECO:0000313" key="5">
    <source>
        <dbReference type="Proteomes" id="UP000199476"/>
    </source>
</evidence>
<organism evidence="4 5">
    <name type="scientific">Halarsenatibacter silvermanii</name>
    <dbReference type="NCBI Taxonomy" id="321763"/>
    <lineage>
        <taxon>Bacteria</taxon>
        <taxon>Bacillati</taxon>
        <taxon>Bacillota</taxon>
        <taxon>Clostridia</taxon>
        <taxon>Halanaerobiales</taxon>
        <taxon>Halarsenatibacteraceae</taxon>
        <taxon>Halarsenatibacter</taxon>
    </lineage>
</organism>
<sequence length="204" mass="23176">MKDIKFVLASKSPRRRQLLSRLDLNFEVYPSQVDESKYSNENPREHVMKLAEMKAKEVFDDFNSKRVLVLAADTIVSFKEEILEKPESLEEAENMLERLRGSEHEVITGICLLEKNGQDYSTIIDFETTEVFMRDFSKDELKGYINSHEPLGKAGAYAIQGLGSLLVKKIDGSYFNVVGLPLSLLGEKLSDRGLGILEYQIYSS</sequence>
<dbReference type="InterPro" id="IPR029001">
    <property type="entry name" value="ITPase-like_fam"/>
</dbReference>
<dbReference type="GO" id="GO:0036218">
    <property type="term" value="F:dTTP diphosphatase activity"/>
    <property type="evidence" value="ECO:0007669"/>
    <property type="project" value="RHEA"/>
</dbReference>
<dbReference type="InterPro" id="IPR003697">
    <property type="entry name" value="Maf-like"/>
</dbReference>
<feature type="site" description="Important for substrate specificity" evidence="3">
    <location>
        <position position="74"/>
    </location>
</feature>
<feature type="active site" description="Proton acceptor" evidence="3">
    <location>
        <position position="73"/>
    </location>
</feature>
<comment type="similarity">
    <text evidence="3">Belongs to the Maf family. YhdE subfamily.</text>
</comment>
<evidence type="ECO:0000256" key="3">
    <source>
        <dbReference type="HAMAP-Rule" id="MF_00528"/>
    </source>
</evidence>
<dbReference type="GO" id="GO:0009117">
    <property type="term" value="P:nucleotide metabolic process"/>
    <property type="evidence" value="ECO:0007669"/>
    <property type="project" value="UniProtKB-KW"/>
</dbReference>
<evidence type="ECO:0000313" key="4">
    <source>
        <dbReference type="EMBL" id="SDL95762.1"/>
    </source>
</evidence>
<comment type="catalytic activity">
    <reaction evidence="3">
        <text>UTP + H2O = UMP + diphosphate + H(+)</text>
        <dbReference type="Rhea" id="RHEA:29395"/>
        <dbReference type="ChEBI" id="CHEBI:15377"/>
        <dbReference type="ChEBI" id="CHEBI:15378"/>
        <dbReference type="ChEBI" id="CHEBI:33019"/>
        <dbReference type="ChEBI" id="CHEBI:46398"/>
        <dbReference type="ChEBI" id="CHEBI:57865"/>
        <dbReference type="EC" id="3.6.1.9"/>
    </reaction>
</comment>
<comment type="function">
    <text evidence="3">Nucleoside triphosphate pyrophosphatase that hydrolyzes dTTP and UTP. May have a dual role in cell division arrest and in preventing the incorporation of modified nucleotides into cellular nucleic acids.</text>
</comment>
<accession>A0A1G9PA70</accession>
<dbReference type="EMBL" id="FNGO01000012">
    <property type="protein sequence ID" value="SDL95762.1"/>
    <property type="molecule type" value="Genomic_DNA"/>
</dbReference>
<dbReference type="Gene3D" id="3.90.950.10">
    <property type="match status" value="1"/>
</dbReference>
<keyword evidence="5" id="KW-1185">Reference proteome</keyword>
<evidence type="ECO:0000256" key="2">
    <source>
        <dbReference type="ARBA" id="ARBA00022801"/>
    </source>
</evidence>
<protein>
    <recommendedName>
        <fullName evidence="3">dTTP/UTP pyrophosphatase</fullName>
        <shortName evidence="3">dTTPase/UTPase</shortName>
        <ecNumber evidence="3">3.6.1.9</ecNumber>
    </recommendedName>
    <alternativeName>
        <fullName evidence="3">Nucleoside triphosphate pyrophosphatase</fullName>
    </alternativeName>
    <alternativeName>
        <fullName evidence="3">Nucleotide pyrophosphatase</fullName>
        <shortName evidence="3">Nucleotide PPase</shortName>
    </alternativeName>
</protein>
<dbReference type="GO" id="GO:0005737">
    <property type="term" value="C:cytoplasm"/>
    <property type="evidence" value="ECO:0007669"/>
    <property type="project" value="UniProtKB-SubCell"/>
</dbReference>
<dbReference type="HAMAP" id="MF_00528">
    <property type="entry name" value="Maf"/>
    <property type="match status" value="1"/>
</dbReference>
<dbReference type="RefSeq" id="WP_089760426.1">
    <property type="nucleotide sequence ID" value="NZ_FNGO01000012.1"/>
</dbReference>
<dbReference type="GO" id="GO:0036221">
    <property type="term" value="F:UTP diphosphatase activity"/>
    <property type="evidence" value="ECO:0007669"/>
    <property type="project" value="RHEA"/>
</dbReference>
<comment type="subcellular location">
    <subcellularLocation>
        <location evidence="3">Cytoplasm</location>
    </subcellularLocation>
</comment>
<dbReference type="SUPFAM" id="SSF52972">
    <property type="entry name" value="ITPase-like"/>
    <property type="match status" value="1"/>
</dbReference>